<evidence type="ECO:0000313" key="1">
    <source>
        <dbReference type="EMBL" id="KAK2027162.1"/>
    </source>
</evidence>
<keyword evidence="2" id="KW-1185">Reference proteome</keyword>
<dbReference type="EMBL" id="MU842900">
    <property type="protein sequence ID" value="KAK2027162.1"/>
    <property type="molecule type" value="Genomic_DNA"/>
</dbReference>
<comment type="caution">
    <text evidence="1">The sequence shown here is derived from an EMBL/GenBank/DDBJ whole genome shotgun (WGS) entry which is preliminary data.</text>
</comment>
<evidence type="ECO:0000313" key="2">
    <source>
        <dbReference type="Proteomes" id="UP001232148"/>
    </source>
</evidence>
<sequence>MAVFNGRSLFFQQMVGSVSLSPGAASSSSAGACTARNGGLLVQYPYRLSTYQSARQTHGRQRQCVVFMLVTTDSRVLASAGRV</sequence>
<name>A0AAD9M014_9PEZI</name>
<dbReference type="AlphaFoldDB" id="A0AAD9M014"/>
<dbReference type="Proteomes" id="UP001232148">
    <property type="component" value="Unassembled WGS sequence"/>
</dbReference>
<gene>
    <name evidence="1" type="ORF">LX32DRAFT_641160</name>
</gene>
<dbReference type="PROSITE" id="PS51257">
    <property type="entry name" value="PROKAR_LIPOPROTEIN"/>
    <property type="match status" value="1"/>
</dbReference>
<accession>A0AAD9M014</accession>
<proteinExistence type="predicted"/>
<organism evidence="1 2">
    <name type="scientific">Colletotrichum zoysiae</name>
    <dbReference type="NCBI Taxonomy" id="1216348"/>
    <lineage>
        <taxon>Eukaryota</taxon>
        <taxon>Fungi</taxon>
        <taxon>Dikarya</taxon>
        <taxon>Ascomycota</taxon>
        <taxon>Pezizomycotina</taxon>
        <taxon>Sordariomycetes</taxon>
        <taxon>Hypocreomycetidae</taxon>
        <taxon>Glomerellales</taxon>
        <taxon>Glomerellaceae</taxon>
        <taxon>Colletotrichum</taxon>
        <taxon>Colletotrichum graminicola species complex</taxon>
    </lineage>
</organism>
<protein>
    <submittedName>
        <fullName evidence="1">Uncharacterized protein</fullName>
    </submittedName>
</protein>
<reference evidence="1" key="1">
    <citation type="submission" date="2021-06" db="EMBL/GenBank/DDBJ databases">
        <title>Comparative genomics, transcriptomics and evolutionary studies reveal genomic signatures of adaptation to plant cell wall in hemibiotrophic fungi.</title>
        <authorList>
            <consortium name="DOE Joint Genome Institute"/>
            <person name="Baroncelli R."/>
            <person name="Diaz J.F."/>
            <person name="Benocci T."/>
            <person name="Peng M."/>
            <person name="Battaglia E."/>
            <person name="Haridas S."/>
            <person name="Andreopoulos W."/>
            <person name="Labutti K."/>
            <person name="Pangilinan J."/>
            <person name="Floch G.L."/>
            <person name="Makela M.R."/>
            <person name="Henrissat B."/>
            <person name="Grigoriev I.V."/>
            <person name="Crouch J.A."/>
            <person name="De Vries R.P."/>
            <person name="Sukno S.A."/>
            <person name="Thon M.R."/>
        </authorList>
    </citation>
    <scope>NUCLEOTIDE SEQUENCE</scope>
    <source>
        <strain evidence="1">MAFF235873</strain>
    </source>
</reference>